<dbReference type="Proteomes" id="UP000245461">
    <property type="component" value="Unassembled WGS sequence"/>
</dbReference>
<feature type="transmembrane region" description="Helical" evidence="7">
    <location>
        <begin position="30"/>
        <end position="52"/>
    </location>
</feature>
<organism evidence="9 10">
    <name type="scientific">Zavarzinia aquatilis</name>
    <dbReference type="NCBI Taxonomy" id="2211142"/>
    <lineage>
        <taxon>Bacteria</taxon>
        <taxon>Pseudomonadati</taxon>
        <taxon>Pseudomonadota</taxon>
        <taxon>Alphaproteobacteria</taxon>
        <taxon>Rhodospirillales</taxon>
        <taxon>Zavarziniaceae</taxon>
        <taxon>Zavarzinia</taxon>
    </lineage>
</organism>
<dbReference type="Gene3D" id="1.10.3720.10">
    <property type="entry name" value="MetI-like"/>
    <property type="match status" value="2"/>
</dbReference>
<dbReference type="InterPro" id="IPR000515">
    <property type="entry name" value="MetI-like"/>
</dbReference>
<feature type="transmembrane region" description="Helical" evidence="7">
    <location>
        <begin position="64"/>
        <end position="82"/>
    </location>
</feature>
<dbReference type="Pfam" id="PF00528">
    <property type="entry name" value="BPD_transp_1"/>
    <property type="match status" value="2"/>
</dbReference>
<dbReference type="GO" id="GO:0005886">
    <property type="term" value="C:plasma membrane"/>
    <property type="evidence" value="ECO:0007669"/>
    <property type="project" value="UniProtKB-SubCell"/>
</dbReference>
<evidence type="ECO:0000256" key="1">
    <source>
        <dbReference type="ARBA" id="ARBA00004651"/>
    </source>
</evidence>
<feature type="transmembrane region" description="Helical" evidence="7">
    <location>
        <begin position="259"/>
        <end position="286"/>
    </location>
</feature>
<evidence type="ECO:0000256" key="3">
    <source>
        <dbReference type="ARBA" id="ARBA00022475"/>
    </source>
</evidence>
<dbReference type="PANTHER" id="PTHR30183">
    <property type="entry name" value="MOLYBDENUM TRANSPORT SYSTEM PERMEASE PROTEIN MODB"/>
    <property type="match status" value="1"/>
</dbReference>
<keyword evidence="2 7" id="KW-0813">Transport</keyword>
<dbReference type="PROSITE" id="PS50928">
    <property type="entry name" value="ABC_TM1"/>
    <property type="match status" value="2"/>
</dbReference>
<dbReference type="PANTHER" id="PTHR30183:SF2">
    <property type="entry name" value="IRON UTILIZATION PROTEIN"/>
    <property type="match status" value="1"/>
</dbReference>
<evidence type="ECO:0000313" key="10">
    <source>
        <dbReference type="Proteomes" id="UP000245461"/>
    </source>
</evidence>
<comment type="similarity">
    <text evidence="7">Belongs to the binding-protein-dependent transport system permease family.</text>
</comment>
<feature type="transmembrane region" description="Helical" evidence="7">
    <location>
        <begin position="490"/>
        <end position="508"/>
    </location>
</feature>
<feature type="transmembrane region" description="Helical" evidence="7">
    <location>
        <begin position="213"/>
        <end position="231"/>
    </location>
</feature>
<feature type="transmembrane region" description="Helical" evidence="7">
    <location>
        <begin position="440"/>
        <end position="457"/>
    </location>
</feature>
<evidence type="ECO:0000259" key="8">
    <source>
        <dbReference type="PROSITE" id="PS50928"/>
    </source>
</evidence>
<evidence type="ECO:0000256" key="5">
    <source>
        <dbReference type="ARBA" id="ARBA00022989"/>
    </source>
</evidence>
<feature type="transmembrane region" description="Helical" evidence="7">
    <location>
        <begin position="382"/>
        <end position="404"/>
    </location>
</feature>
<keyword evidence="10" id="KW-1185">Reference proteome</keyword>
<feature type="domain" description="ABC transmembrane type-1" evidence="8">
    <location>
        <begin position="302"/>
        <end position="508"/>
    </location>
</feature>
<feature type="transmembrane region" description="Helical" evidence="7">
    <location>
        <begin position="306"/>
        <end position="325"/>
    </location>
</feature>
<dbReference type="InterPro" id="IPR035906">
    <property type="entry name" value="MetI-like_sf"/>
</dbReference>
<dbReference type="FunFam" id="1.10.3720.10:FF:000088">
    <property type="entry name" value="Iron(III) ABC transporter, permease protein"/>
    <property type="match status" value="1"/>
</dbReference>
<keyword evidence="4 7" id="KW-0812">Transmembrane</keyword>
<dbReference type="GO" id="GO:0055085">
    <property type="term" value="P:transmembrane transport"/>
    <property type="evidence" value="ECO:0007669"/>
    <property type="project" value="InterPro"/>
</dbReference>
<evidence type="ECO:0000256" key="2">
    <source>
        <dbReference type="ARBA" id="ARBA00022448"/>
    </source>
</evidence>
<evidence type="ECO:0000313" key="9">
    <source>
        <dbReference type="EMBL" id="PWR25362.1"/>
    </source>
</evidence>
<keyword evidence="3" id="KW-1003">Cell membrane</keyword>
<keyword evidence="5 7" id="KW-1133">Transmembrane helix</keyword>
<evidence type="ECO:0000256" key="7">
    <source>
        <dbReference type="RuleBase" id="RU363032"/>
    </source>
</evidence>
<dbReference type="SUPFAM" id="SSF161098">
    <property type="entry name" value="MetI-like"/>
    <property type="match status" value="2"/>
</dbReference>
<reference evidence="9 10" key="1">
    <citation type="submission" date="2018-05" db="EMBL/GenBank/DDBJ databases">
        <title>Zavarzinia sp. HR-AS.</title>
        <authorList>
            <person name="Lee Y."/>
            <person name="Jeon C.O."/>
        </authorList>
    </citation>
    <scope>NUCLEOTIDE SEQUENCE [LARGE SCALE GENOMIC DNA]</scope>
    <source>
        <strain evidence="9 10">HR-AS</strain>
    </source>
</reference>
<proteinExistence type="inferred from homology"/>
<dbReference type="OrthoDB" id="9790211at2"/>
<evidence type="ECO:0000256" key="4">
    <source>
        <dbReference type="ARBA" id="ARBA00022692"/>
    </source>
</evidence>
<feature type="transmembrane region" description="Helical" evidence="7">
    <location>
        <begin position="337"/>
        <end position="362"/>
    </location>
</feature>
<comment type="caution">
    <text evidence="9">The sequence shown here is derived from an EMBL/GenBank/DDBJ whole genome shotgun (WGS) entry which is preliminary data.</text>
</comment>
<gene>
    <name evidence="9" type="ORF">DKG74_03500</name>
</gene>
<evidence type="ECO:0000256" key="6">
    <source>
        <dbReference type="ARBA" id="ARBA00023136"/>
    </source>
</evidence>
<comment type="subcellular location">
    <subcellularLocation>
        <location evidence="1 7">Cell membrane</location>
        <topology evidence="1 7">Multi-pass membrane protein</topology>
    </subcellularLocation>
</comment>
<dbReference type="CDD" id="cd06261">
    <property type="entry name" value="TM_PBP2"/>
    <property type="match status" value="2"/>
</dbReference>
<name>A0A317EFI8_9PROT</name>
<keyword evidence="6 7" id="KW-0472">Membrane</keyword>
<protein>
    <submittedName>
        <fullName evidence="9">Iron ABC transporter permease</fullName>
    </submittedName>
</protein>
<feature type="domain" description="ABC transmembrane type-1" evidence="8">
    <location>
        <begin position="26"/>
        <end position="230"/>
    </location>
</feature>
<feature type="transmembrane region" description="Helical" evidence="7">
    <location>
        <begin position="111"/>
        <end position="131"/>
    </location>
</feature>
<accession>A0A317EFI8</accession>
<dbReference type="AlphaFoldDB" id="A0A317EFI8"/>
<dbReference type="EMBL" id="QGLE01000002">
    <property type="protein sequence ID" value="PWR25362.1"/>
    <property type="molecule type" value="Genomic_DNA"/>
</dbReference>
<sequence length="524" mass="55619">MVASSALSPAGETWRHLSETVLSLYITNSIVLMLGVGVGTAVIGAGTAWLVTMCRFPGQRLFEWALFLPMAVPAYVLAYTYTGLFDVAGPVQGLLRDLTGWSVRDYWFPDIRSMPGAIAMMVLVLYPYVYLVTRAAFLEQSVCVLEIGRTLGCSPWGAFWRLGLPLARPALATGVALSLMEALGDFGTVQYFAVDTFTSGIFRTWLGLGDPVSAAHLAALLLVAIAALMLGERYARGAARFHHTTTRYRPLPRLALKPVSAFAAMLACALPILLGFVLPAVALAVWASGEDGMALAPFLTYARNTLTLAVPTAALAVGLAVLLGYGRRLGLSRAGKVAIRIAAMGYAIPGAVIAVGVLVPIAGLDNAVDAWMREHFGVSTGLILTGSIAAVIFAYLVRFLAVAFNTVESGLEKVTPSMDAAARSLGRSPLDTLRRVHLPMMRASLTTAALLVFVDVMKELPATLMMRPFNFDTLAIKAYELASDERLSEAALPSLAIVAVGVLPVILMSRAIAKARPGSQSAGS</sequence>